<dbReference type="STRING" id="246404.A0A507FPW0"/>
<evidence type="ECO:0000259" key="5">
    <source>
        <dbReference type="SMART" id="SM00849"/>
    </source>
</evidence>
<keyword evidence="4" id="KW-0862">Zinc</keyword>
<dbReference type="InterPro" id="IPR041516">
    <property type="entry name" value="LACTB2_WH"/>
</dbReference>
<reference evidence="6 7" key="1">
    <citation type="journal article" date="2019" name="Sci. Rep.">
        <title>Comparative genomics of chytrid fungi reveal insights into the obligate biotrophic and pathogenic lifestyle of Synchytrium endobioticum.</title>
        <authorList>
            <person name="van de Vossenberg B.T.L.H."/>
            <person name="Warris S."/>
            <person name="Nguyen H.D.T."/>
            <person name="van Gent-Pelzer M.P.E."/>
            <person name="Joly D.L."/>
            <person name="van de Geest H.C."/>
            <person name="Bonants P.J.M."/>
            <person name="Smith D.S."/>
            <person name="Levesque C.A."/>
            <person name="van der Lee T.A.J."/>
        </authorList>
    </citation>
    <scope>NUCLEOTIDE SEQUENCE [LARGE SCALE GENOMIC DNA]</scope>
    <source>
        <strain evidence="6 7">CBS 675.73</strain>
    </source>
</reference>
<name>A0A507FPW0_9FUNG</name>
<dbReference type="CDD" id="cd07722">
    <property type="entry name" value="LACTB2-like_MBL-fold"/>
    <property type="match status" value="1"/>
</dbReference>
<dbReference type="Gene3D" id="3.60.15.10">
    <property type="entry name" value="Ribonuclease Z/Hydroxyacylglutathione hydrolase-like"/>
    <property type="match status" value="1"/>
</dbReference>
<comment type="similarity">
    <text evidence="1">Belongs to the metallo-beta-lactamase superfamily. Glyoxalase II family.</text>
</comment>
<evidence type="ECO:0000256" key="4">
    <source>
        <dbReference type="ARBA" id="ARBA00022833"/>
    </source>
</evidence>
<keyword evidence="7" id="KW-1185">Reference proteome</keyword>
<feature type="domain" description="Metallo-beta-lactamase" evidence="5">
    <location>
        <begin position="32"/>
        <end position="199"/>
    </location>
</feature>
<dbReference type="Proteomes" id="UP000320333">
    <property type="component" value="Unassembled WGS sequence"/>
</dbReference>
<dbReference type="Pfam" id="PF00753">
    <property type="entry name" value="Lactamase_B"/>
    <property type="match status" value="1"/>
</dbReference>
<dbReference type="FunFam" id="3.60.15.10:FF:000041">
    <property type="entry name" value="Metallo-beta-lactamase domain protein"/>
    <property type="match status" value="1"/>
</dbReference>
<dbReference type="Gene3D" id="1.10.10.10">
    <property type="entry name" value="Winged helix-like DNA-binding domain superfamily/Winged helix DNA-binding domain"/>
    <property type="match status" value="1"/>
</dbReference>
<dbReference type="OrthoDB" id="17458at2759"/>
<dbReference type="InterPro" id="IPR001279">
    <property type="entry name" value="Metallo-B-lactamas"/>
</dbReference>
<keyword evidence="2" id="KW-0479">Metal-binding</keyword>
<dbReference type="EMBL" id="QEAP01000006">
    <property type="protein sequence ID" value="TPX78312.1"/>
    <property type="molecule type" value="Genomic_DNA"/>
</dbReference>
<evidence type="ECO:0000256" key="1">
    <source>
        <dbReference type="ARBA" id="ARBA00006759"/>
    </source>
</evidence>
<protein>
    <recommendedName>
        <fullName evidence="5">Metallo-beta-lactamase domain-containing protein</fullName>
    </recommendedName>
</protein>
<keyword evidence="3" id="KW-0378">Hydrolase</keyword>
<evidence type="ECO:0000313" key="6">
    <source>
        <dbReference type="EMBL" id="TPX78312.1"/>
    </source>
</evidence>
<accession>A0A507FPW0</accession>
<dbReference type="InterPro" id="IPR047921">
    <property type="entry name" value="LACTB2-like_MBL-fold"/>
</dbReference>
<dbReference type="GO" id="GO:0046872">
    <property type="term" value="F:metal ion binding"/>
    <property type="evidence" value="ECO:0007669"/>
    <property type="project" value="UniProtKB-KW"/>
</dbReference>
<dbReference type="InterPro" id="IPR036866">
    <property type="entry name" value="RibonucZ/Hydroxyglut_hydro"/>
</dbReference>
<dbReference type="GO" id="GO:0016787">
    <property type="term" value="F:hydrolase activity"/>
    <property type="evidence" value="ECO:0007669"/>
    <property type="project" value="UniProtKB-KW"/>
</dbReference>
<dbReference type="Pfam" id="PF17778">
    <property type="entry name" value="WHD_BLACT"/>
    <property type="match status" value="1"/>
</dbReference>
<evidence type="ECO:0000256" key="3">
    <source>
        <dbReference type="ARBA" id="ARBA00022801"/>
    </source>
</evidence>
<dbReference type="GO" id="GO:0044550">
    <property type="term" value="P:secondary metabolite biosynthetic process"/>
    <property type="evidence" value="ECO:0007669"/>
    <property type="project" value="UniProtKB-ARBA"/>
</dbReference>
<dbReference type="SMART" id="SM00849">
    <property type="entry name" value="Lactamase_B"/>
    <property type="match status" value="1"/>
</dbReference>
<evidence type="ECO:0000313" key="7">
    <source>
        <dbReference type="Proteomes" id="UP000320333"/>
    </source>
</evidence>
<comment type="caution">
    <text evidence="6">The sequence shown here is derived from an EMBL/GenBank/DDBJ whole genome shotgun (WGS) entry which is preliminary data.</text>
</comment>
<sequence length="294" mass="32836">MEALVALPHWAVLSPLVTVIRGLNPGRMTLQGTNTYLIGTGAQRLLVDSGEGVPEYLPLLRDVLRQLGGISISHLLITHRHRDHTGGIRQVLETSSGPVSVWKRLTPRDPQQQAGAFNFNHIADNQLFKTEGATLRAIYTPGHTDDHVVFHLEEEDALFSGDSVLGQGSTTYEDLKQYMDSLKRTLEDCAKIDRIYPAHGPDLVDGRAVVEQYIQHRVQREQEILTVVTAANAGISSRGIVEIIYAKYNPEIWPAAEHSVKLHLQKLIEEKRLIESGRKHNALYSLPPSDKERL</sequence>
<organism evidence="6 7">
    <name type="scientific">Chytriomyces confervae</name>
    <dbReference type="NCBI Taxonomy" id="246404"/>
    <lineage>
        <taxon>Eukaryota</taxon>
        <taxon>Fungi</taxon>
        <taxon>Fungi incertae sedis</taxon>
        <taxon>Chytridiomycota</taxon>
        <taxon>Chytridiomycota incertae sedis</taxon>
        <taxon>Chytridiomycetes</taxon>
        <taxon>Chytridiales</taxon>
        <taxon>Chytriomycetaceae</taxon>
        <taxon>Chytriomyces</taxon>
    </lineage>
</organism>
<gene>
    <name evidence="6" type="ORF">CcCBS67573_g00481</name>
</gene>
<dbReference type="AlphaFoldDB" id="A0A507FPW0"/>
<proteinExistence type="inferred from homology"/>
<dbReference type="PANTHER" id="PTHR23131">
    <property type="entry name" value="ENDORIBONUCLEASE LACTB2"/>
    <property type="match status" value="1"/>
</dbReference>
<dbReference type="PANTHER" id="PTHR23131:SF0">
    <property type="entry name" value="ENDORIBONUCLEASE LACTB2"/>
    <property type="match status" value="1"/>
</dbReference>
<dbReference type="InterPro" id="IPR050662">
    <property type="entry name" value="Sec-metab_biosynth-thioest"/>
</dbReference>
<evidence type="ECO:0000256" key="2">
    <source>
        <dbReference type="ARBA" id="ARBA00022723"/>
    </source>
</evidence>
<dbReference type="SUPFAM" id="SSF56281">
    <property type="entry name" value="Metallo-hydrolase/oxidoreductase"/>
    <property type="match status" value="1"/>
</dbReference>
<dbReference type="InterPro" id="IPR036388">
    <property type="entry name" value="WH-like_DNA-bd_sf"/>
</dbReference>